<proteinExistence type="inferred from homology"/>
<dbReference type="PROSITE" id="PS52029">
    <property type="entry name" value="LD_TPASE"/>
    <property type="match status" value="1"/>
</dbReference>
<dbReference type="CDD" id="cd16913">
    <property type="entry name" value="YkuD_like"/>
    <property type="match status" value="1"/>
</dbReference>
<name>A0ABW0KKU6_9BACT</name>
<evidence type="ECO:0000313" key="11">
    <source>
        <dbReference type="Proteomes" id="UP001596052"/>
    </source>
</evidence>
<keyword evidence="3" id="KW-0808">Transferase</keyword>
<dbReference type="RefSeq" id="WP_377163785.1">
    <property type="nucleotide sequence ID" value="NZ_JBHSMQ010000001.1"/>
</dbReference>
<feature type="chain" id="PRO_5046674601" evidence="8">
    <location>
        <begin position="18"/>
        <end position="358"/>
    </location>
</feature>
<evidence type="ECO:0000256" key="8">
    <source>
        <dbReference type="SAM" id="SignalP"/>
    </source>
</evidence>
<dbReference type="EMBL" id="JBHSMQ010000001">
    <property type="protein sequence ID" value="MFC5454080.1"/>
    <property type="molecule type" value="Genomic_DNA"/>
</dbReference>
<feature type="domain" description="L,D-TPase catalytic" evidence="9">
    <location>
        <begin position="195"/>
        <end position="357"/>
    </location>
</feature>
<keyword evidence="5 7" id="KW-0573">Peptidoglycan synthesis</keyword>
<comment type="pathway">
    <text evidence="1 7">Cell wall biogenesis; peptidoglycan biosynthesis.</text>
</comment>
<evidence type="ECO:0000256" key="5">
    <source>
        <dbReference type="ARBA" id="ARBA00022984"/>
    </source>
</evidence>
<dbReference type="InterPro" id="IPR038063">
    <property type="entry name" value="Transpep_catalytic_dom"/>
</dbReference>
<feature type="active site" description="Proton donor/acceptor" evidence="7">
    <location>
        <position position="316"/>
    </location>
</feature>
<gene>
    <name evidence="10" type="ORF">ACFQDI_04350</name>
</gene>
<accession>A0ABW0KKU6</accession>
<dbReference type="Gene3D" id="2.40.440.10">
    <property type="entry name" value="L,D-transpeptidase catalytic domain-like"/>
    <property type="match status" value="1"/>
</dbReference>
<dbReference type="Pfam" id="PF03734">
    <property type="entry name" value="YkuD"/>
    <property type="match status" value="1"/>
</dbReference>
<dbReference type="InterPro" id="IPR011055">
    <property type="entry name" value="Dup_hybrid_motif"/>
</dbReference>
<keyword evidence="4 7" id="KW-0133">Cell shape</keyword>
<evidence type="ECO:0000259" key="9">
    <source>
        <dbReference type="PROSITE" id="PS52029"/>
    </source>
</evidence>
<evidence type="ECO:0000256" key="3">
    <source>
        <dbReference type="ARBA" id="ARBA00022679"/>
    </source>
</evidence>
<evidence type="ECO:0000256" key="4">
    <source>
        <dbReference type="ARBA" id="ARBA00022960"/>
    </source>
</evidence>
<evidence type="ECO:0000256" key="2">
    <source>
        <dbReference type="ARBA" id="ARBA00005992"/>
    </source>
</evidence>
<feature type="active site" description="Nucleophile" evidence="7">
    <location>
        <position position="333"/>
    </location>
</feature>
<organism evidence="10 11">
    <name type="scientific">Prosthecobacter fluviatilis</name>
    <dbReference type="NCBI Taxonomy" id="445931"/>
    <lineage>
        <taxon>Bacteria</taxon>
        <taxon>Pseudomonadati</taxon>
        <taxon>Verrucomicrobiota</taxon>
        <taxon>Verrucomicrobiia</taxon>
        <taxon>Verrucomicrobiales</taxon>
        <taxon>Verrucomicrobiaceae</taxon>
        <taxon>Prosthecobacter</taxon>
    </lineage>
</organism>
<dbReference type="Proteomes" id="UP001596052">
    <property type="component" value="Unassembled WGS sequence"/>
</dbReference>
<keyword evidence="8" id="KW-0732">Signal</keyword>
<evidence type="ECO:0000256" key="1">
    <source>
        <dbReference type="ARBA" id="ARBA00004752"/>
    </source>
</evidence>
<feature type="signal peptide" evidence="8">
    <location>
        <begin position="1"/>
        <end position="17"/>
    </location>
</feature>
<evidence type="ECO:0000313" key="10">
    <source>
        <dbReference type="EMBL" id="MFC5454080.1"/>
    </source>
</evidence>
<protein>
    <submittedName>
        <fullName evidence="10">L,D-transpeptidase family protein</fullName>
    </submittedName>
</protein>
<evidence type="ECO:0000256" key="7">
    <source>
        <dbReference type="PROSITE-ProRule" id="PRU01373"/>
    </source>
</evidence>
<dbReference type="Gene3D" id="2.70.70.10">
    <property type="entry name" value="Glucose Permease (Domain IIA)"/>
    <property type="match status" value="1"/>
</dbReference>
<comment type="caution">
    <text evidence="10">The sequence shown here is derived from an EMBL/GenBank/DDBJ whole genome shotgun (WGS) entry which is preliminary data.</text>
</comment>
<dbReference type="SUPFAM" id="SSF141523">
    <property type="entry name" value="L,D-transpeptidase catalytic domain-like"/>
    <property type="match status" value="1"/>
</dbReference>
<dbReference type="InterPro" id="IPR005490">
    <property type="entry name" value="LD_TPept_cat_dom"/>
</dbReference>
<keyword evidence="6 7" id="KW-0961">Cell wall biogenesis/degradation</keyword>
<keyword evidence="11" id="KW-1185">Reference proteome</keyword>
<reference evidence="11" key="1">
    <citation type="journal article" date="2019" name="Int. J. Syst. Evol. Microbiol.">
        <title>The Global Catalogue of Microorganisms (GCM) 10K type strain sequencing project: providing services to taxonomists for standard genome sequencing and annotation.</title>
        <authorList>
            <consortium name="The Broad Institute Genomics Platform"/>
            <consortium name="The Broad Institute Genome Sequencing Center for Infectious Disease"/>
            <person name="Wu L."/>
            <person name="Ma J."/>
        </authorList>
    </citation>
    <scope>NUCLEOTIDE SEQUENCE [LARGE SCALE GENOMIC DNA]</scope>
    <source>
        <strain evidence="11">CGMCC 4.1469</strain>
    </source>
</reference>
<sequence>MKLQILFCLLCTCALSAQDLTPFLAPDLADGFDFPVGGADGSAGYKDLATRRWYKSWKVDEVVIDALALESHETWNGSGGGETDAGLPVHAMAAGTVTEVKDGEAWIEHRFLENGQPQCVLTGYAGIHQCDLKPGDTVKRRQRIAQIAPGKDGGHAQLTVTLRHCLFAEAATWPMSVSKFIRSHSRLLVPAKEERVVIAIKHSYQLYVCEKGQVKHTLPMALGQDGRQRKTTDGDNRTPVGEYRITQKSQGPFDGTYGAYLGAAWLRLNYPNTHDARIALMESRITQRQHDQIAAAAQRGAMSPRGTPLGDGVGIHGWISDWPDGHHHLTWGCLSLRKADLILLHDLVSKGTRVLIVP</sequence>
<comment type="similarity">
    <text evidence="2">Belongs to the YkuD family.</text>
</comment>
<evidence type="ECO:0000256" key="6">
    <source>
        <dbReference type="ARBA" id="ARBA00023316"/>
    </source>
</evidence>